<comment type="caution">
    <text evidence="2">The sequence shown here is derived from an EMBL/GenBank/DDBJ whole genome shotgun (WGS) entry which is preliminary data.</text>
</comment>
<dbReference type="STRING" id="1317122.ATO12_22790"/>
<dbReference type="RefSeq" id="WP_034244655.1">
    <property type="nucleotide sequence ID" value="NZ_AQRA01000008.1"/>
</dbReference>
<dbReference type="InterPro" id="IPR036812">
    <property type="entry name" value="NAD(P)_OxRdtase_dom_sf"/>
</dbReference>
<gene>
    <name evidence="2" type="ORF">ATO12_22790</name>
</gene>
<evidence type="ECO:0000313" key="3">
    <source>
        <dbReference type="Proteomes" id="UP000023541"/>
    </source>
</evidence>
<evidence type="ECO:0000259" key="1">
    <source>
        <dbReference type="Pfam" id="PF00248"/>
    </source>
</evidence>
<dbReference type="eggNOG" id="COG0667">
    <property type="taxonomic scope" value="Bacteria"/>
</dbReference>
<keyword evidence="3" id="KW-1185">Reference proteome</keyword>
<accession>A0A023BQE4</accession>
<dbReference type="Pfam" id="PF00248">
    <property type="entry name" value="Aldo_ket_red"/>
    <property type="match status" value="1"/>
</dbReference>
<dbReference type="PANTHER" id="PTHR43312">
    <property type="entry name" value="D-THREO-ALDOSE 1-DEHYDROGENASE"/>
    <property type="match status" value="1"/>
</dbReference>
<dbReference type="Gene3D" id="3.20.20.100">
    <property type="entry name" value="NADP-dependent oxidoreductase domain"/>
    <property type="match status" value="1"/>
</dbReference>
<feature type="domain" description="NADP-dependent oxidoreductase" evidence="1">
    <location>
        <begin position="6"/>
        <end position="280"/>
    </location>
</feature>
<dbReference type="Proteomes" id="UP000023541">
    <property type="component" value="Unassembled WGS sequence"/>
</dbReference>
<reference evidence="2 3" key="1">
    <citation type="submission" date="2014-04" db="EMBL/GenBank/DDBJ databases">
        <title>Aquimarina sp. 22II-S11-z7 Genome Sequencing.</title>
        <authorList>
            <person name="Lai Q."/>
        </authorList>
    </citation>
    <scope>NUCLEOTIDE SEQUENCE [LARGE SCALE GENOMIC DNA]</scope>
    <source>
        <strain evidence="2 3">22II-S11-z7</strain>
    </source>
</reference>
<dbReference type="InterPro" id="IPR023210">
    <property type="entry name" value="NADP_OxRdtase_dom"/>
</dbReference>
<dbReference type="OrthoDB" id="9773828at2"/>
<dbReference type="SUPFAM" id="SSF51430">
    <property type="entry name" value="NAD(P)-linked oxidoreductase"/>
    <property type="match status" value="1"/>
</dbReference>
<proteinExistence type="predicted"/>
<organism evidence="2 3">
    <name type="scientific">Aquimarina atlantica</name>
    <dbReference type="NCBI Taxonomy" id="1317122"/>
    <lineage>
        <taxon>Bacteria</taxon>
        <taxon>Pseudomonadati</taxon>
        <taxon>Bacteroidota</taxon>
        <taxon>Flavobacteriia</taxon>
        <taxon>Flavobacteriales</taxon>
        <taxon>Flavobacteriaceae</taxon>
        <taxon>Aquimarina</taxon>
    </lineage>
</organism>
<dbReference type="PANTHER" id="PTHR43312:SF1">
    <property type="entry name" value="NADP-DEPENDENT OXIDOREDUCTASE DOMAIN-CONTAINING PROTEIN"/>
    <property type="match status" value="1"/>
</dbReference>
<dbReference type="AlphaFoldDB" id="A0A023BQE4"/>
<dbReference type="CDD" id="cd19097">
    <property type="entry name" value="AKR_unchar"/>
    <property type="match status" value="1"/>
</dbReference>
<protein>
    <recommendedName>
        <fullName evidence="1">NADP-dependent oxidoreductase domain-containing protein</fullName>
    </recommendedName>
</protein>
<dbReference type="InterPro" id="IPR053135">
    <property type="entry name" value="AKR2_Oxidoreductase"/>
</dbReference>
<sequence>MESTQKLILGTVQFGLEYGINNKIGKPSKERVYEILNYAFENNINTLDTAEAYGNAHEVIADYHKNNQNRFEIISKYKKDIIGLDKNILKRVEDHLKVLDINSLRGYFFHDFHDFIEYVGKNEIQIKKLLMTGLVKKIGVSVYTNEQLETLLDFDFIQLVQVPFNLFDNAFQREKVLKRIHEKGIEIHTRSAFLQGLFFKTLDSLPSKFDSIRESLHFIQNVCKEKGFKMEQLALNYPLSKKYIDQVLIGVDNLEQLKSNLHSVSKTISSKVFDTIDAIQINEEKLLNPSNW</sequence>
<dbReference type="EMBL" id="AQRA01000008">
    <property type="protein sequence ID" value="EZH72282.1"/>
    <property type="molecule type" value="Genomic_DNA"/>
</dbReference>
<evidence type="ECO:0000313" key="2">
    <source>
        <dbReference type="EMBL" id="EZH72282.1"/>
    </source>
</evidence>
<name>A0A023BQE4_9FLAO</name>